<feature type="binding site" evidence="6">
    <location>
        <position position="83"/>
    </location>
    <ligand>
        <name>S-adenosyl-L-methionine</name>
        <dbReference type="ChEBI" id="CHEBI:59789"/>
    </ligand>
</feature>
<gene>
    <name evidence="6" type="primary">rsmH</name>
    <name evidence="7" type="ORF">A2919_01375</name>
</gene>
<dbReference type="InterPro" id="IPR023397">
    <property type="entry name" value="SAM-dep_MeTrfase_MraW_recog"/>
</dbReference>
<dbReference type="GO" id="GO:0071424">
    <property type="term" value="F:rRNA (cytosine-N4-)-methyltransferase activity"/>
    <property type="evidence" value="ECO:0007669"/>
    <property type="project" value="UniProtKB-UniRule"/>
</dbReference>
<dbReference type="Gene3D" id="1.10.150.170">
    <property type="entry name" value="Putative methyltransferase TM0872, insert domain"/>
    <property type="match status" value="1"/>
</dbReference>
<dbReference type="GO" id="GO:0070475">
    <property type="term" value="P:rRNA base methylation"/>
    <property type="evidence" value="ECO:0007669"/>
    <property type="project" value="UniProtKB-UniRule"/>
</dbReference>
<dbReference type="SUPFAM" id="SSF81799">
    <property type="entry name" value="Putative methyltransferase TM0872, insert domain"/>
    <property type="match status" value="1"/>
</dbReference>
<sequence length="298" mass="32853">MRESMHIPVLLAEVLENLSPAPGQFFVDCTAGEGGHSIPMVKMVMPGGNVLSIDADPEELEVLKQNIEDAGFQSIITAVHGNFGDVKKIVSESGLGNPNGILFDLGFSSWQLERSGRGFTFQKNEPLDMRFDPNDESAATAAEIINETSQEHLAWIFANYGEEKSADKIADAIVKARKSGPIKTTGDLVNIVFSVSGGRGKIHPATKIFQALRIAVNRELENIEQGIEGARKTLHPRGKIAVISFHSLEDRLVKQIFRKWKNKNIGTLINKKVIKPSWQETKGNPRSRSAKLRVFQVN</sequence>
<dbReference type="AlphaFoldDB" id="A0A1G2HEB0"/>
<keyword evidence="3 6" id="KW-0489">Methyltransferase</keyword>
<dbReference type="EMBL" id="MHOH01000012">
    <property type="protein sequence ID" value="OGZ60812.1"/>
    <property type="molecule type" value="Genomic_DNA"/>
</dbReference>
<feature type="binding site" evidence="6">
    <location>
        <position position="104"/>
    </location>
    <ligand>
        <name>S-adenosyl-L-methionine</name>
        <dbReference type="ChEBI" id="CHEBI:59789"/>
    </ligand>
</feature>
<dbReference type="PIRSF" id="PIRSF004486">
    <property type="entry name" value="MraW"/>
    <property type="match status" value="1"/>
</dbReference>
<dbReference type="GO" id="GO:0005737">
    <property type="term" value="C:cytoplasm"/>
    <property type="evidence" value="ECO:0007669"/>
    <property type="project" value="UniProtKB-SubCell"/>
</dbReference>
<evidence type="ECO:0000313" key="7">
    <source>
        <dbReference type="EMBL" id="OGZ60812.1"/>
    </source>
</evidence>
<comment type="similarity">
    <text evidence="1 6">Belongs to the methyltransferase superfamily. RsmH family.</text>
</comment>
<keyword evidence="4 6" id="KW-0808">Transferase</keyword>
<proteinExistence type="inferred from homology"/>
<dbReference type="CDD" id="cd02440">
    <property type="entry name" value="AdoMet_MTases"/>
    <property type="match status" value="1"/>
</dbReference>
<dbReference type="NCBIfam" id="TIGR00006">
    <property type="entry name" value="16S rRNA (cytosine(1402)-N(4))-methyltransferase RsmH"/>
    <property type="match status" value="1"/>
</dbReference>
<name>A0A1G2HEB0_9BACT</name>
<dbReference type="InterPro" id="IPR002903">
    <property type="entry name" value="RsmH"/>
</dbReference>
<evidence type="ECO:0000256" key="6">
    <source>
        <dbReference type="HAMAP-Rule" id="MF_01007"/>
    </source>
</evidence>
<evidence type="ECO:0000256" key="1">
    <source>
        <dbReference type="ARBA" id="ARBA00010396"/>
    </source>
</evidence>
<evidence type="ECO:0000313" key="8">
    <source>
        <dbReference type="Proteomes" id="UP000178835"/>
    </source>
</evidence>
<dbReference type="PANTHER" id="PTHR11265:SF0">
    <property type="entry name" value="12S RRNA N4-METHYLCYTIDINE METHYLTRANSFERASE"/>
    <property type="match status" value="1"/>
</dbReference>
<feature type="binding site" evidence="6">
    <location>
        <position position="111"/>
    </location>
    <ligand>
        <name>S-adenosyl-L-methionine</name>
        <dbReference type="ChEBI" id="CHEBI:59789"/>
    </ligand>
</feature>
<comment type="caution">
    <text evidence="7">The sequence shown here is derived from an EMBL/GenBank/DDBJ whole genome shotgun (WGS) entry which is preliminary data.</text>
</comment>
<evidence type="ECO:0000256" key="3">
    <source>
        <dbReference type="ARBA" id="ARBA00022603"/>
    </source>
</evidence>
<keyword evidence="6" id="KW-0963">Cytoplasm</keyword>
<organism evidence="7 8">
    <name type="scientific">Candidatus Spechtbacteria bacterium RIFCSPLOWO2_01_FULL_43_12</name>
    <dbReference type="NCBI Taxonomy" id="1802162"/>
    <lineage>
        <taxon>Bacteria</taxon>
        <taxon>Candidatus Spechtiibacteriota</taxon>
    </lineage>
</organism>
<feature type="binding site" evidence="6">
    <location>
        <position position="54"/>
    </location>
    <ligand>
        <name>S-adenosyl-L-methionine</name>
        <dbReference type="ChEBI" id="CHEBI:59789"/>
    </ligand>
</feature>
<dbReference type="Pfam" id="PF01795">
    <property type="entry name" value="Methyltransf_5"/>
    <property type="match status" value="1"/>
</dbReference>
<evidence type="ECO:0000256" key="4">
    <source>
        <dbReference type="ARBA" id="ARBA00022679"/>
    </source>
</evidence>
<dbReference type="Proteomes" id="UP000178835">
    <property type="component" value="Unassembled WGS sequence"/>
</dbReference>
<protein>
    <recommendedName>
        <fullName evidence="6">Ribosomal RNA small subunit methyltransferase H</fullName>
        <ecNumber evidence="6">2.1.1.199</ecNumber>
    </recommendedName>
    <alternativeName>
        <fullName evidence="6">16S rRNA m(4)C1402 methyltransferase</fullName>
    </alternativeName>
    <alternativeName>
        <fullName evidence="6">rRNA (cytosine-N(4)-)-methyltransferase RsmH</fullName>
    </alternativeName>
</protein>
<dbReference type="Gene3D" id="3.40.50.150">
    <property type="entry name" value="Vaccinia Virus protein VP39"/>
    <property type="match status" value="1"/>
</dbReference>
<accession>A0A1G2HEB0</accession>
<dbReference type="HAMAP" id="MF_01007">
    <property type="entry name" value="16SrRNA_methyltr_H"/>
    <property type="match status" value="1"/>
</dbReference>
<keyword evidence="2 6" id="KW-0698">rRNA processing</keyword>
<comment type="subcellular location">
    <subcellularLocation>
        <location evidence="6">Cytoplasm</location>
    </subcellularLocation>
</comment>
<dbReference type="SUPFAM" id="SSF53335">
    <property type="entry name" value="S-adenosyl-L-methionine-dependent methyltransferases"/>
    <property type="match status" value="1"/>
</dbReference>
<reference evidence="7 8" key="1">
    <citation type="journal article" date="2016" name="Nat. Commun.">
        <title>Thousands of microbial genomes shed light on interconnected biogeochemical processes in an aquifer system.</title>
        <authorList>
            <person name="Anantharaman K."/>
            <person name="Brown C.T."/>
            <person name="Hug L.A."/>
            <person name="Sharon I."/>
            <person name="Castelle C.J."/>
            <person name="Probst A.J."/>
            <person name="Thomas B.C."/>
            <person name="Singh A."/>
            <person name="Wilkins M.J."/>
            <person name="Karaoz U."/>
            <person name="Brodie E.L."/>
            <person name="Williams K.H."/>
            <person name="Hubbard S.S."/>
            <person name="Banfield J.F."/>
        </authorList>
    </citation>
    <scope>NUCLEOTIDE SEQUENCE [LARGE SCALE GENOMIC DNA]</scope>
</reference>
<dbReference type="InterPro" id="IPR029063">
    <property type="entry name" value="SAM-dependent_MTases_sf"/>
</dbReference>
<comment type="function">
    <text evidence="6">Specifically methylates the N4 position of cytidine in position 1402 (C1402) of 16S rRNA.</text>
</comment>
<evidence type="ECO:0000256" key="5">
    <source>
        <dbReference type="ARBA" id="ARBA00022691"/>
    </source>
</evidence>
<evidence type="ECO:0000256" key="2">
    <source>
        <dbReference type="ARBA" id="ARBA00022552"/>
    </source>
</evidence>
<feature type="binding site" evidence="6">
    <location>
        <begin position="34"/>
        <end position="36"/>
    </location>
    <ligand>
        <name>S-adenosyl-L-methionine</name>
        <dbReference type="ChEBI" id="CHEBI:59789"/>
    </ligand>
</feature>
<dbReference type="PANTHER" id="PTHR11265">
    <property type="entry name" value="S-ADENOSYL-METHYLTRANSFERASE MRAW"/>
    <property type="match status" value="1"/>
</dbReference>
<dbReference type="EC" id="2.1.1.199" evidence="6"/>
<keyword evidence="5 6" id="KW-0949">S-adenosyl-L-methionine</keyword>
<comment type="catalytic activity">
    <reaction evidence="6">
        <text>cytidine(1402) in 16S rRNA + S-adenosyl-L-methionine = N(4)-methylcytidine(1402) in 16S rRNA + S-adenosyl-L-homocysteine + H(+)</text>
        <dbReference type="Rhea" id="RHEA:42928"/>
        <dbReference type="Rhea" id="RHEA-COMP:10286"/>
        <dbReference type="Rhea" id="RHEA-COMP:10287"/>
        <dbReference type="ChEBI" id="CHEBI:15378"/>
        <dbReference type="ChEBI" id="CHEBI:57856"/>
        <dbReference type="ChEBI" id="CHEBI:59789"/>
        <dbReference type="ChEBI" id="CHEBI:74506"/>
        <dbReference type="ChEBI" id="CHEBI:82748"/>
        <dbReference type="EC" id="2.1.1.199"/>
    </reaction>
</comment>